<sequence>MHLEHLAASNSLEEAAWNEELTNGAHGEHLKWQLKGEADTWHTEEPWGTKAQWGPRPELAGEDEVPRALVWRWSSRALLDNRICLQTVQMEESVDLGLGFVRAESEFAFEI</sequence>
<reference evidence="1" key="1">
    <citation type="submission" date="2018-11" db="EMBL/GenBank/DDBJ databases">
        <authorList>
            <person name="Grassa J C."/>
        </authorList>
    </citation>
    <scope>NUCLEOTIDE SEQUENCE [LARGE SCALE GENOMIC DNA]</scope>
</reference>
<accession>A0A803QDU4</accession>
<dbReference type="EMBL" id="UZAU01000765">
    <property type="status" value="NOT_ANNOTATED_CDS"/>
    <property type="molecule type" value="Genomic_DNA"/>
</dbReference>
<keyword evidence="2" id="KW-1185">Reference proteome</keyword>
<dbReference type="Gramene" id="evm.model.09.1247">
    <property type="protein sequence ID" value="cds.evm.model.09.1247"/>
    <property type="gene ID" value="evm.TU.09.1247"/>
</dbReference>
<protein>
    <submittedName>
        <fullName evidence="1">Uncharacterized protein</fullName>
    </submittedName>
</protein>
<evidence type="ECO:0000313" key="1">
    <source>
        <dbReference type="EnsemblPlants" id="cds.evm.model.09.1247"/>
    </source>
</evidence>
<reference evidence="1" key="2">
    <citation type="submission" date="2021-03" db="UniProtKB">
        <authorList>
            <consortium name="EnsemblPlants"/>
        </authorList>
    </citation>
    <scope>IDENTIFICATION</scope>
</reference>
<proteinExistence type="predicted"/>
<dbReference type="EnsemblPlants" id="evm.model.09.1247">
    <property type="protein sequence ID" value="cds.evm.model.09.1247"/>
    <property type="gene ID" value="evm.TU.09.1247"/>
</dbReference>
<evidence type="ECO:0000313" key="2">
    <source>
        <dbReference type="Proteomes" id="UP000596661"/>
    </source>
</evidence>
<dbReference type="Proteomes" id="UP000596661">
    <property type="component" value="Chromosome 9"/>
</dbReference>
<organism evidence="1 2">
    <name type="scientific">Cannabis sativa</name>
    <name type="common">Hemp</name>
    <name type="synonym">Marijuana</name>
    <dbReference type="NCBI Taxonomy" id="3483"/>
    <lineage>
        <taxon>Eukaryota</taxon>
        <taxon>Viridiplantae</taxon>
        <taxon>Streptophyta</taxon>
        <taxon>Embryophyta</taxon>
        <taxon>Tracheophyta</taxon>
        <taxon>Spermatophyta</taxon>
        <taxon>Magnoliopsida</taxon>
        <taxon>eudicotyledons</taxon>
        <taxon>Gunneridae</taxon>
        <taxon>Pentapetalae</taxon>
        <taxon>rosids</taxon>
        <taxon>fabids</taxon>
        <taxon>Rosales</taxon>
        <taxon>Cannabaceae</taxon>
        <taxon>Cannabis</taxon>
    </lineage>
</organism>
<dbReference type="AlphaFoldDB" id="A0A803QDU4"/>
<name>A0A803QDU4_CANSA</name>